<comment type="subcellular location">
    <subcellularLocation>
        <location evidence="3">Cytoplasm</location>
    </subcellularLocation>
</comment>
<dbReference type="HAMAP" id="MF_00088">
    <property type="entry name" value="KhpA"/>
    <property type="match status" value="1"/>
</dbReference>
<comment type="subunit">
    <text evidence="3">Forms a complex with KhpB.</text>
</comment>
<evidence type="ECO:0000256" key="1">
    <source>
        <dbReference type="ARBA" id="ARBA00022490"/>
    </source>
</evidence>
<dbReference type="RefSeq" id="WP_019214697.1">
    <property type="nucleotide sequence ID" value="NZ_CP096649.1"/>
</dbReference>
<dbReference type="InterPro" id="IPR004044">
    <property type="entry name" value="KH_dom_type_2"/>
</dbReference>
<dbReference type="Gene3D" id="3.30.300.20">
    <property type="match status" value="1"/>
</dbReference>
<sequence>MKELVEFLAKSIVDNKDDVKVTVNESANEVNIDLYVNPDDIGRVIGKGGKVVKAIRLIAGATLKDSRRINLEIRE</sequence>
<dbReference type="GO" id="GO:0009252">
    <property type="term" value="P:peptidoglycan biosynthetic process"/>
    <property type="evidence" value="ECO:0007669"/>
    <property type="project" value="UniProtKB-UniRule"/>
</dbReference>
<dbReference type="Proteomes" id="UP000831151">
    <property type="component" value="Chromosome"/>
</dbReference>
<evidence type="ECO:0000256" key="2">
    <source>
        <dbReference type="ARBA" id="ARBA00022884"/>
    </source>
</evidence>
<dbReference type="GO" id="GO:0005737">
    <property type="term" value="C:cytoplasm"/>
    <property type="evidence" value="ECO:0007669"/>
    <property type="project" value="UniProtKB-SubCell"/>
</dbReference>
<name>A0A9E7IXM2_9FIRM</name>
<proteinExistence type="inferred from homology"/>
<reference evidence="5" key="1">
    <citation type="submission" date="2022-04" db="EMBL/GenBank/DDBJ databases">
        <title>Complete genome sequences of Ezakiella coagulans and Fenollaria massiliensis.</title>
        <authorList>
            <person name="France M.T."/>
            <person name="Clifford J."/>
            <person name="Narina S."/>
            <person name="Rutt L."/>
            <person name="Ravel J."/>
        </authorList>
    </citation>
    <scope>NUCLEOTIDE SEQUENCE</scope>
    <source>
        <strain evidence="5">C0061C2</strain>
    </source>
</reference>
<dbReference type="InterPro" id="IPR020627">
    <property type="entry name" value="KhpA"/>
</dbReference>
<dbReference type="SUPFAM" id="SSF54814">
    <property type="entry name" value="Prokaryotic type KH domain (KH-domain type II)"/>
    <property type="match status" value="1"/>
</dbReference>
<evidence type="ECO:0000313" key="6">
    <source>
        <dbReference type="Proteomes" id="UP000831151"/>
    </source>
</evidence>
<dbReference type="GO" id="GO:0008360">
    <property type="term" value="P:regulation of cell shape"/>
    <property type="evidence" value="ECO:0007669"/>
    <property type="project" value="UniProtKB-KW"/>
</dbReference>
<keyword evidence="3" id="KW-0961">Cell wall biogenesis/degradation</keyword>
<dbReference type="GO" id="GO:0003723">
    <property type="term" value="F:RNA binding"/>
    <property type="evidence" value="ECO:0007669"/>
    <property type="project" value="UniProtKB-UniRule"/>
</dbReference>
<accession>A0A9E7IXM2</accession>
<evidence type="ECO:0000256" key="3">
    <source>
        <dbReference type="HAMAP-Rule" id="MF_00088"/>
    </source>
</evidence>
<comment type="similarity">
    <text evidence="3">Belongs to the KhpA RNA-binding protein family.</text>
</comment>
<dbReference type="PANTHER" id="PTHR34654">
    <property type="entry name" value="UPF0109 PROTEIN SCO5592"/>
    <property type="match status" value="1"/>
</dbReference>
<feature type="domain" description="KH type-2" evidence="4">
    <location>
        <begin position="4"/>
        <end position="75"/>
    </location>
</feature>
<evidence type="ECO:0000313" key="5">
    <source>
        <dbReference type="EMBL" id="UQK59666.1"/>
    </source>
</evidence>
<dbReference type="InterPro" id="IPR009019">
    <property type="entry name" value="KH_sf_prok-type"/>
</dbReference>
<keyword evidence="3" id="KW-0143">Chaperone</keyword>
<organism evidence="5 6">
    <name type="scientific">Fenollaria massiliensis</name>
    <dbReference type="NCBI Taxonomy" id="938288"/>
    <lineage>
        <taxon>Bacteria</taxon>
        <taxon>Bacillati</taxon>
        <taxon>Bacillota</taxon>
        <taxon>Clostridia</taxon>
        <taxon>Eubacteriales</taxon>
        <taxon>Fenollaria</taxon>
    </lineage>
</organism>
<evidence type="ECO:0000259" key="4">
    <source>
        <dbReference type="PROSITE" id="PS50823"/>
    </source>
</evidence>
<dbReference type="PANTHER" id="PTHR34654:SF1">
    <property type="entry name" value="RNA-BINDING PROTEIN KHPA"/>
    <property type="match status" value="1"/>
</dbReference>
<comment type="function">
    <text evidence="3">A probable RNA chaperone. Forms a complex with KhpB which binds to cellular RNA and controls its expression. Plays a role in peptidoglycan (PG) homeostasis and cell length regulation.</text>
</comment>
<gene>
    <name evidence="3" type="primary">khpA</name>
    <name evidence="5" type="ORF">M1R53_03205</name>
</gene>
<keyword evidence="1 3" id="KW-0963">Cytoplasm</keyword>
<keyword evidence="2 3" id="KW-0694">RNA-binding</keyword>
<dbReference type="GO" id="GO:0071555">
    <property type="term" value="P:cell wall organization"/>
    <property type="evidence" value="ECO:0007669"/>
    <property type="project" value="UniProtKB-KW"/>
</dbReference>
<protein>
    <recommendedName>
        <fullName evidence="3">RNA-binding protein KhpA</fullName>
    </recommendedName>
    <alternativeName>
        <fullName evidence="3">KH-domain protein A</fullName>
    </alternativeName>
</protein>
<dbReference type="PROSITE" id="PS50084">
    <property type="entry name" value="KH_TYPE_1"/>
    <property type="match status" value="1"/>
</dbReference>
<dbReference type="AlphaFoldDB" id="A0A9E7IXM2"/>
<dbReference type="KEGG" id="fms:M1R53_03205"/>
<dbReference type="PROSITE" id="PS50823">
    <property type="entry name" value="KH_TYPE_2"/>
    <property type="match status" value="1"/>
</dbReference>
<dbReference type="Pfam" id="PF13083">
    <property type="entry name" value="KH_KhpA-B"/>
    <property type="match status" value="1"/>
</dbReference>
<dbReference type="InterPro" id="IPR015946">
    <property type="entry name" value="KH_dom-like_a/b"/>
</dbReference>
<dbReference type="CDD" id="cd22533">
    <property type="entry name" value="KH-II_YlqC-like"/>
    <property type="match status" value="1"/>
</dbReference>
<keyword evidence="3" id="KW-0133">Cell shape</keyword>
<keyword evidence="6" id="KW-1185">Reference proteome</keyword>
<dbReference type="EMBL" id="CP096649">
    <property type="protein sequence ID" value="UQK59666.1"/>
    <property type="molecule type" value="Genomic_DNA"/>
</dbReference>